<keyword evidence="1" id="KW-1133">Transmembrane helix</keyword>
<accession>A0A6A7B1U0</accession>
<proteinExistence type="predicted"/>
<keyword evidence="3" id="KW-1185">Reference proteome</keyword>
<organism evidence="2 3">
    <name type="scientific">Plenodomus tracheiphilus IPT5</name>
    <dbReference type="NCBI Taxonomy" id="1408161"/>
    <lineage>
        <taxon>Eukaryota</taxon>
        <taxon>Fungi</taxon>
        <taxon>Dikarya</taxon>
        <taxon>Ascomycota</taxon>
        <taxon>Pezizomycotina</taxon>
        <taxon>Dothideomycetes</taxon>
        <taxon>Pleosporomycetidae</taxon>
        <taxon>Pleosporales</taxon>
        <taxon>Pleosporineae</taxon>
        <taxon>Leptosphaeriaceae</taxon>
        <taxon>Plenodomus</taxon>
    </lineage>
</organism>
<keyword evidence="1" id="KW-0812">Transmembrane</keyword>
<dbReference type="Proteomes" id="UP000799423">
    <property type="component" value="Unassembled WGS sequence"/>
</dbReference>
<gene>
    <name evidence="2" type="ORF">T440DRAFT_368951</name>
</gene>
<reference evidence="2" key="1">
    <citation type="submission" date="2020-01" db="EMBL/GenBank/DDBJ databases">
        <authorList>
            <consortium name="DOE Joint Genome Institute"/>
            <person name="Haridas S."/>
            <person name="Albert R."/>
            <person name="Binder M."/>
            <person name="Bloem J."/>
            <person name="Labutti K."/>
            <person name="Salamov A."/>
            <person name="Andreopoulos B."/>
            <person name="Baker S.E."/>
            <person name="Barry K."/>
            <person name="Bills G."/>
            <person name="Bluhm B.H."/>
            <person name="Cannon C."/>
            <person name="Castanera R."/>
            <person name="Culley D.E."/>
            <person name="Daum C."/>
            <person name="Ezra D."/>
            <person name="Gonzalez J.B."/>
            <person name="Henrissat B."/>
            <person name="Kuo A."/>
            <person name="Liang C."/>
            <person name="Lipzen A."/>
            <person name="Lutzoni F."/>
            <person name="Magnuson J."/>
            <person name="Mondo S."/>
            <person name="Nolan M."/>
            <person name="Ohm R."/>
            <person name="Pangilinan J."/>
            <person name="Park H.-J."/>
            <person name="Ramirez L."/>
            <person name="Alfaro M."/>
            <person name="Sun H."/>
            <person name="Tritt A."/>
            <person name="Yoshinaga Y."/>
            <person name="Zwiers L.-H."/>
            <person name="Turgeon B.G."/>
            <person name="Goodwin S.B."/>
            <person name="Spatafora J.W."/>
            <person name="Crous P.W."/>
            <person name="Grigoriev I.V."/>
        </authorList>
    </citation>
    <scope>NUCLEOTIDE SEQUENCE</scope>
    <source>
        <strain evidence="2">IPT5</strain>
    </source>
</reference>
<dbReference type="EMBL" id="MU006318">
    <property type="protein sequence ID" value="KAF2848385.1"/>
    <property type="molecule type" value="Genomic_DNA"/>
</dbReference>
<dbReference type="OrthoDB" id="3785205at2759"/>
<evidence type="ECO:0000256" key="1">
    <source>
        <dbReference type="SAM" id="Phobius"/>
    </source>
</evidence>
<name>A0A6A7B1U0_9PLEO</name>
<evidence type="ECO:0000313" key="2">
    <source>
        <dbReference type="EMBL" id="KAF2848385.1"/>
    </source>
</evidence>
<evidence type="ECO:0000313" key="3">
    <source>
        <dbReference type="Proteomes" id="UP000799423"/>
    </source>
</evidence>
<feature type="non-terminal residue" evidence="2">
    <location>
        <position position="238"/>
    </location>
</feature>
<sequence>MLHYWTFPPQGISALLPSNAQRSDLTIRQYLNISAAYPPTNGFGLIAPYSGDIIQLEWPTDDYISLERSWHCMPCQQTNLHNHTHEEFDWESCIYEESPPRLFTLPLTLDKTIKSSPSLFHTTKFTLTWPYTIESNTLLCTFIIPGTFPHGLSTAFPFINTAPPVGREQHIFAADAVRGVEVQGYPHGKAGRGSVFGFLAVVLLLGGVVVGALVGRRFFIGKVAGMLKVGIEGARRRG</sequence>
<keyword evidence="1" id="KW-0472">Membrane</keyword>
<protein>
    <submittedName>
        <fullName evidence="2">Uncharacterized protein</fullName>
    </submittedName>
</protein>
<feature type="transmembrane region" description="Helical" evidence="1">
    <location>
        <begin position="195"/>
        <end position="214"/>
    </location>
</feature>
<dbReference type="AlphaFoldDB" id="A0A6A7B1U0"/>